<evidence type="ECO:0000313" key="3">
    <source>
        <dbReference type="Proteomes" id="UP001465755"/>
    </source>
</evidence>
<comment type="caution">
    <text evidence="2">The sequence shown here is derived from an EMBL/GenBank/DDBJ whole genome shotgun (WGS) entry which is preliminary data.</text>
</comment>
<gene>
    <name evidence="2" type="ORF">WJX73_000060</name>
</gene>
<dbReference type="Proteomes" id="UP001465755">
    <property type="component" value="Unassembled WGS sequence"/>
</dbReference>
<proteinExistence type="predicted"/>
<name>A0AAW1NXT5_9CHLO</name>
<keyword evidence="3" id="KW-1185">Reference proteome</keyword>
<dbReference type="EMBL" id="JALJOQ010000093">
    <property type="protein sequence ID" value="KAK9798964.1"/>
    <property type="molecule type" value="Genomic_DNA"/>
</dbReference>
<evidence type="ECO:0000256" key="1">
    <source>
        <dbReference type="SAM" id="MobiDB-lite"/>
    </source>
</evidence>
<evidence type="ECO:0000313" key="2">
    <source>
        <dbReference type="EMBL" id="KAK9798964.1"/>
    </source>
</evidence>
<protein>
    <submittedName>
        <fullName evidence="2">Uncharacterized protein</fullName>
    </submittedName>
</protein>
<reference evidence="2 3" key="1">
    <citation type="journal article" date="2024" name="Nat. Commun.">
        <title>Phylogenomics reveals the evolutionary origins of lichenization in chlorophyte algae.</title>
        <authorList>
            <person name="Puginier C."/>
            <person name="Libourel C."/>
            <person name="Otte J."/>
            <person name="Skaloud P."/>
            <person name="Haon M."/>
            <person name="Grisel S."/>
            <person name="Petersen M."/>
            <person name="Berrin J.G."/>
            <person name="Delaux P.M."/>
            <person name="Dal Grande F."/>
            <person name="Keller J."/>
        </authorList>
    </citation>
    <scope>NUCLEOTIDE SEQUENCE [LARGE SCALE GENOMIC DNA]</scope>
    <source>
        <strain evidence="2 3">SAG 2036</strain>
    </source>
</reference>
<sequence>MGANKSRGPDEISAAHPTASEEQELLDRLLPSISATSAFFQDHKHPFKHRGAYCSLICLHTPGLLRGISSHSRMCQQSASGDHSLQVPVPMLSRGAACCNAPARTFPGRALQQPADDANEEPERSCTQMLDIACILFQSSLLKLFPSPRSAAEQA</sequence>
<accession>A0AAW1NXT5</accession>
<feature type="region of interest" description="Disordered" evidence="1">
    <location>
        <begin position="1"/>
        <end position="20"/>
    </location>
</feature>
<dbReference type="AlphaFoldDB" id="A0AAW1NXT5"/>
<organism evidence="2 3">
    <name type="scientific">Symbiochloris irregularis</name>
    <dbReference type="NCBI Taxonomy" id="706552"/>
    <lineage>
        <taxon>Eukaryota</taxon>
        <taxon>Viridiplantae</taxon>
        <taxon>Chlorophyta</taxon>
        <taxon>core chlorophytes</taxon>
        <taxon>Trebouxiophyceae</taxon>
        <taxon>Trebouxiales</taxon>
        <taxon>Trebouxiaceae</taxon>
        <taxon>Symbiochloris</taxon>
    </lineage>
</organism>